<evidence type="ECO:0000256" key="5">
    <source>
        <dbReference type="ARBA" id="ARBA00023288"/>
    </source>
</evidence>
<name>A0AAU9F5L7_9BACT</name>
<organism evidence="6 7">
    <name type="scientific">Desulfoferula mesophila</name>
    <dbReference type="NCBI Taxonomy" id="3058419"/>
    <lineage>
        <taxon>Bacteria</taxon>
        <taxon>Pseudomonadati</taxon>
        <taxon>Thermodesulfobacteriota</taxon>
        <taxon>Desulfarculia</taxon>
        <taxon>Desulfarculales</taxon>
        <taxon>Desulfarculaceae</taxon>
        <taxon>Desulfoferula</taxon>
    </lineage>
</organism>
<keyword evidence="5" id="KW-0449">Lipoprotein</keyword>
<dbReference type="GO" id="GO:0009279">
    <property type="term" value="C:cell outer membrane"/>
    <property type="evidence" value="ECO:0007669"/>
    <property type="project" value="UniProtKB-SubCell"/>
</dbReference>
<proteinExistence type="predicted"/>
<protein>
    <submittedName>
        <fullName evidence="6">Conjugal transfer protein TraT</fullName>
    </submittedName>
</protein>
<comment type="subcellular location">
    <subcellularLocation>
        <location evidence="1">Cell outer membrane</location>
        <topology evidence="1">Lipid-anchor</topology>
    </subcellularLocation>
</comment>
<dbReference type="KEGG" id="dmp:FAK_41930"/>
<dbReference type="PIRSF" id="PIRSF002859">
    <property type="entry name" value="Lipo_traT"/>
    <property type="match status" value="1"/>
</dbReference>
<accession>A0AAU9F5L7</accession>
<dbReference type="Pfam" id="PF05818">
    <property type="entry name" value="TraT"/>
    <property type="match status" value="1"/>
</dbReference>
<evidence type="ECO:0000256" key="2">
    <source>
        <dbReference type="ARBA" id="ARBA00022729"/>
    </source>
</evidence>
<evidence type="ECO:0000256" key="1">
    <source>
        <dbReference type="ARBA" id="ARBA00004459"/>
    </source>
</evidence>
<dbReference type="PROSITE" id="PS51257">
    <property type="entry name" value="PROKAR_LIPOPROTEIN"/>
    <property type="match status" value="1"/>
</dbReference>
<dbReference type="InterPro" id="IPR008874">
    <property type="entry name" value="TraT_complement-R"/>
</dbReference>
<evidence type="ECO:0000313" key="6">
    <source>
        <dbReference type="EMBL" id="BEQ17127.1"/>
    </source>
</evidence>
<gene>
    <name evidence="6" type="primary">traT</name>
    <name evidence="6" type="ORF">FAK_41930</name>
</gene>
<evidence type="ECO:0000256" key="3">
    <source>
        <dbReference type="ARBA" id="ARBA00023136"/>
    </source>
</evidence>
<keyword evidence="2" id="KW-0732">Signal</keyword>
<dbReference type="AlphaFoldDB" id="A0AAU9F5L7"/>
<dbReference type="EMBL" id="AP028679">
    <property type="protein sequence ID" value="BEQ17127.1"/>
    <property type="molecule type" value="Genomic_DNA"/>
</dbReference>
<dbReference type="RefSeq" id="WP_338603954.1">
    <property type="nucleotide sequence ID" value="NZ_AP028679.1"/>
</dbReference>
<evidence type="ECO:0000313" key="7">
    <source>
        <dbReference type="Proteomes" id="UP001366166"/>
    </source>
</evidence>
<keyword evidence="4" id="KW-0564">Palmitate</keyword>
<dbReference type="Proteomes" id="UP001366166">
    <property type="component" value="Chromosome"/>
</dbReference>
<keyword evidence="3" id="KW-0472">Membrane</keyword>
<sequence length="247" mass="25726">MLNKSRRLATMAVCLGIVALLAGCAATYTGIRYADLKVENKMSASIFLDPVPPAQRTVYIQVRNTTDKQFDMQADVVAAVQAKGFRVVDDPNQAHYWLQANILSVGLNDQSALEKSELAGFGGPIAGAAAGAVIAGSSNAAAGAAIGAVAGGAAELITGAMVKVNTYAVITDLQISERSGAAISQNFNSNLQQGTGQTTVSQQSSSTAGMKKYQTRIISTARQTNLEWPEAYPALRQGIAQSIAGIM</sequence>
<reference evidence="7" key="1">
    <citation type="journal article" date="2023" name="Arch. Microbiol.">
        <title>Desulfoferula mesophilus gen. nov. sp. nov., a mesophilic sulfate-reducing bacterium isolated from a brackish lake sediment.</title>
        <authorList>
            <person name="Watanabe T."/>
            <person name="Yabe T."/>
            <person name="Tsuji J.M."/>
            <person name="Fukui M."/>
        </authorList>
    </citation>
    <scope>NUCLEOTIDE SEQUENCE [LARGE SCALE GENOMIC DNA]</scope>
    <source>
        <strain evidence="7">12FAK</strain>
    </source>
</reference>
<keyword evidence="7" id="KW-1185">Reference proteome</keyword>
<evidence type="ECO:0000256" key="4">
    <source>
        <dbReference type="ARBA" id="ARBA00023139"/>
    </source>
</evidence>